<dbReference type="GO" id="GO:0003723">
    <property type="term" value="F:RNA binding"/>
    <property type="evidence" value="ECO:0007669"/>
    <property type="project" value="InterPro"/>
</dbReference>
<dbReference type="Proteomes" id="UP001054821">
    <property type="component" value="Chromosome 6"/>
</dbReference>
<dbReference type="PANTHER" id="PTHR47926">
    <property type="entry name" value="PENTATRICOPEPTIDE REPEAT-CONTAINING PROTEIN"/>
    <property type="match status" value="1"/>
</dbReference>
<dbReference type="EMBL" id="JAJFAZ020000006">
    <property type="protein sequence ID" value="KAI5323962.1"/>
    <property type="molecule type" value="Genomic_DNA"/>
</dbReference>
<dbReference type="InterPro" id="IPR046960">
    <property type="entry name" value="PPR_At4g14850-like_plant"/>
</dbReference>
<dbReference type="Pfam" id="PF13041">
    <property type="entry name" value="PPR_2"/>
    <property type="match status" value="1"/>
</dbReference>
<evidence type="ECO:0008006" key="4">
    <source>
        <dbReference type="Google" id="ProtNLM"/>
    </source>
</evidence>
<reference evidence="2 3" key="1">
    <citation type="journal article" date="2022" name="G3 (Bethesda)">
        <title>Whole-genome sequence and methylome profiling of the almond [Prunus dulcis (Mill.) D.A. Webb] cultivar 'Nonpareil'.</title>
        <authorList>
            <person name="D'Amico-Willman K.M."/>
            <person name="Ouma W.Z."/>
            <person name="Meulia T."/>
            <person name="Sideli G.M."/>
            <person name="Gradziel T.M."/>
            <person name="Fresnedo-Ramirez J."/>
        </authorList>
    </citation>
    <scope>NUCLEOTIDE SEQUENCE [LARGE SCALE GENOMIC DNA]</scope>
    <source>
        <strain evidence="2">Clone GOH B32 T37-40</strain>
    </source>
</reference>
<dbReference type="Gene3D" id="1.25.40.10">
    <property type="entry name" value="Tetratricopeptide repeat domain"/>
    <property type="match status" value="1"/>
</dbReference>
<evidence type="ECO:0000256" key="1">
    <source>
        <dbReference type="ARBA" id="ARBA00022737"/>
    </source>
</evidence>
<evidence type="ECO:0000313" key="2">
    <source>
        <dbReference type="EMBL" id="KAI5323962.1"/>
    </source>
</evidence>
<protein>
    <recommendedName>
        <fullName evidence="4">Tetratricopeptide repeat-like superfamily protein</fullName>
    </recommendedName>
</protein>
<proteinExistence type="predicted"/>
<dbReference type="InterPro" id="IPR002885">
    <property type="entry name" value="PPR_rpt"/>
</dbReference>
<gene>
    <name evidence="2" type="ORF">L3X38_033035</name>
</gene>
<dbReference type="AlphaFoldDB" id="A0AAD4YVI3"/>
<name>A0AAD4YVI3_PRUDU</name>
<accession>A0AAD4YVI3</accession>
<dbReference type="GO" id="GO:0009451">
    <property type="term" value="P:RNA modification"/>
    <property type="evidence" value="ECO:0007669"/>
    <property type="project" value="InterPro"/>
</dbReference>
<comment type="caution">
    <text evidence="2">The sequence shown here is derived from an EMBL/GenBank/DDBJ whole genome shotgun (WGS) entry which is preliminary data.</text>
</comment>
<sequence length="135" mass="15212">MHLDGNGFDNATLLSVLYGLDDNGVTKFLFQLHCLTIKTGFTLKIEVATALVKAYSDRGGDIADCYRLFLETSCHRDIVAWTGIITTFAERDFEEALFLFQELRRENLVPDRYTFSIVLKAYASLATGILLHVLL</sequence>
<evidence type="ECO:0000313" key="3">
    <source>
        <dbReference type="Proteomes" id="UP001054821"/>
    </source>
</evidence>
<keyword evidence="1" id="KW-0677">Repeat</keyword>
<dbReference type="InterPro" id="IPR011990">
    <property type="entry name" value="TPR-like_helical_dom_sf"/>
</dbReference>
<keyword evidence="3" id="KW-1185">Reference proteome</keyword>
<organism evidence="2 3">
    <name type="scientific">Prunus dulcis</name>
    <name type="common">Almond</name>
    <name type="synonym">Amygdalus dulcis</name>
    <dbReference type="NCBI Taxonomy" id="3755"/>
    <lineage>
        <taxon>Eukaryota</taxon>
        <taxon>Viridiplantae</taxon>
        <taxon>Streptophyta</taxon>
        <taxon>Embryophyta</taxon>
        <taxon>Tracheophyta</taxon>
        <taxon>Spermatophyta</taxon>
        <taxon>Magnoliopsida</taxon>
        <taxon>eudicotyledons</taxon>
        <taxon>Gunneridae</taxon>
        <taxon>Pentapetalae</taxon>
        <taxon>rosids</taxon>
        <taxon>fabids</taxon>
        <taxon>Rosales</taxon>
        <taxon>Rosaceae</taxon>
        <taxon>Amygdaloideae</taxon>
        <taxon>Amygdaleae</taxon>
        <taxon>Prunus</taxon>
    </lineage>
</organism>